<keyword evidence="2" id="KW-1185">Reference proteome</keyword>
<name>A0A939FHF2_9ACTN</name>
<dbReference type="Proteomes" id="UP000664781">
    <property type="component" value="Unassembled WGS sequence"/>
</dbReference>
<dbReference type="Pfam" id="PF20062">
    <property type="entry name" value="DUF6461"/>
    <property type="match status" value="1"/>
</dbReference>
<protein>
    <submittedName>
        <fullName evidence="1">Uncharacterized protein</fullName>
    </submittedName>
</protein>
<proteinExistence type="predicted"/>
<gene>
    <name evidence="1" type="ORF">J1792_00240</name>
</gene>
<dbReference type="EMBL" id="JAFMOF010000001">
    <property type="protein sequence ID" value="MBO0651287.1"/>
    <property type="molecule type" value="Genomic_DNA"/>
</dbReference>
<evidence type="ECO:0000313" key="1">
    <source>
        <dbReference type="EMBL" id="MBO0651287.1"/>
    </source>
</evidence>
<dbReference type="RefSeq" id="WP_086566873.1">
    <property type="nucleotide sequence ID" value="NZ_JAFMOF010000001.1"/>
</dbReference>
<organism evidence="1 2">
    <name type="scientific">Streptomyces triculaminicus</name>
    <dbReference type="NCBI Taxonomy" id="2816232"/>
    <lineage>
        <taxon>Bacteria</taxon>
        <taxon>Bacillati</taxon>
        <taxon>Actinomycetota</taxon>
        <taxon>Actinomycetes</taxon>
        <taxon>Kitasatosporales</taxon>
        <taxon>Streptomycetaceae</taxon>
        <taxon>Streptomyces</taxon>
    </lineage>
</organism>
<comment type="caution">
    <text evidence="1">The sequence shown here is derived from an EMBL/GenBank/DDBJ whole genome shotgun (WGS) entry which is preliminary data.</text>
</comment>
<sequence>MNDPDPLNLVERYGEGWCVTLAHRPLAEALDAMGVPAERQTEVDAPNGEGTDVDPPPLLAARSLPDGWTLVVETSGMTGWSGERDDVLEALTEEGGRALAVVVDPSVDVVLYAEDGEVVLRFVPSLAELEGSGAERFRDRLEKAGFFLDEDGSLPPELDDLPGGRLAVHGAELVWGRRLTADMFDGAAPWIGGEPITDTVPPAELAEND</sequence>
<evidence type="ECO:0000313" key="2">
    <source>
        <dbReference type="Proteomes" id="UP000664781"/>
    </source>
</evidence>
<dbReference type="InterPro" id="IPR045592">
    <property type="entry name" value="DUF6461"/>
</dbReference>
<dbReference type="AlphaFoldDB" id="A0A939FHF2"/>
<reference evidence="1" key="1">
    <citation type="submission" date="2021-03" db="EMBL/GenBank/DDBJ databases">
        <title>Streptomyces strains.</title>
        <authorList>
            <person name="Lund M.B."/>
            <person name="Toerring T."/>
        </authorList>
    </citation>
    <scope>NUCLEOTIDE SEQUENCE</scope>
    <source>
        <strain evidence="1">JCM 4242</strain>
    </source>
</reference>
<accession>A0A939FHF2</accession>